<evidence type="ECO:0000313" key="2">
    <source>
        <dbReference type="EMBL" id="MDO6414116.1"/>
    </source>
</evidence>
<accession>A0ABT8Y717</accession>
<feature type="region of interest" description="Disordered" evidence="1">
    <location>
        <begin position="102"/>
        <end position="138"/>
    </location>
</feature>
<sequence>MILAPEDYERWNSSLKFGSAFSSSIFDIANPRFQRAEDGLPAIWTKDGPQRRIRLSIYAFPHPRRRWMKRTEAHNTPSDVSAEAGEVLVEGPDGIMISFTPEAAAETGHRLQGGAGKAVDQRAGKRPPFDVSAGNPHG</sequence>
<evidence type="ECO:0000256" key="1">
    <source>
        <dbReference type="SAM" id="MobiDB-lite"/>
    </source>
</evidence>
<dbReference type="EMBL" id="JAUOTP010000003">
    <property type="protein sequence ID" value="MDO6414116.1"/>
    <property type="molecule type" value="Genomic_DNA"/>
</dbReference>
<name>A0ABT8Y717_9SPHN</name>
<keyword evidence="3" id="KW-1185">Reference proteome</keyword>
<protein>
    <submittedName>
        <fullName evidence="2">Uncharacterized protein</fullName>
    </submittedName>
</protein>
<evidence type="ECO:0000313" key="3">
    <source>
        <dbReference type="Proteomes" id="UP001169764"/>
    </source>
</evidence>
<gene>
    <name evidence="2" type="ORF">Q4F19_06965</name>
</gene>
<comment type="caution">
    <text evidence="2">The sequence shown here is derived from an EMBL/GenBank/DDBJ whole genome shotgun (WGS) entry which is preliminary data.</text>
</comment>
<organism evidence="2 3">
    <name type="scientific">Sphingomonas natans</name>
    <dbReference type="NCBI Taxonomy" id="3063330"/>
    <lineage>
        <taxon>Bacteria</taxon>
        <taxon>Pseudomonadati</taxon>
        <taxon>Pseudomonadota</taxon>
        <taxon>Alphaproteobacteria</taxon>
        <taxon>Sphingomonadales</taxon>
        <taxon>Sphingomonadaceae</taxon>
        <taxon>Sphingomonas</taxon>
    </lineage>
</organism>
<reference evidence="2" key="1">
    <citation type="submission" date="2023-07" db="EMBL/GenBank/DDBJ databases">
        <authorList>
            <person name="Kim M."/>
        </authorList>
    </citation>
    <scope>NUCLEOTIDE SEQUENCE</scope>
    <source>
        <strain evidence="2">BIUV-7</strain>
    </source>
</reference>
<dbReference type="Proteomes" id="UP001169764">
    <property type="component" value="Unassembled WGS sequence"/>
</dbReference>
<proteinExistence type="predicted"/>